<dbReference type="Proteomes" id="UP000654075">
    <property type="component" value="Unassembled WGS sequence"/>
</dbReference>
<comment type="caution">
    <text evidence="1">The sequence shown here is derived from an EMBL/GenBank/DDBJ whole genome shotgun (WGS) entry which is preliminary data.</text>
</comment>
<name>A0A813ER88_POLGL</name>
<protein>
    <submittedName>
        <fullName evidence="1">Uncharacterized protein</fullName>
    </submittedName>
</protein>
<reference evidence="1" key="1">
    <citation type="submission" date="2021-02" db="EMBL/GenBank/DDBJ databases">
        <authorList>
            <person name="Dougan E. K."/>
            <person name="Rhodes N."/>
            <person name="Thang M."/>
            <person name="Chan C."/>
        </authorList>
    </citation>
    <scope>NUCLEOTIDE SEQUENCE</scope>
</reference>
<sequence>MVAPGTEKQIRYPEYSGYDEADFTGVVSALTWGMLSSRNAAGLCRRCPRPSRRGLSQLLVTISLLEVLLRSRFSAELHGIVLFTLTILAAVALARCRQPVAVAVGSAALAVLEMIPRPSQGCLRHALLAALALE</sequence>
<dbReference type="AlphaFoldDB" id="A0A813ER88"/>
<evidence type="ECO:0000313" key="2">
    <source>
        <dbReference type="Proteomes" id="UP000654075"/>
    </source>
</evidence>
<feature type="non-terminal residue" evidence="1">
    <location>
        <position position="1"/>
    </location>
</feature>
<proteinExistence type="predicted"/>
<evidence type="ECO:0000313" key="1">
    <source>
        <dbReference type="EMBL" id="CAE8602151.1"/>
    </source>
</evidence>
<dbReference type="EMBL" id="CAJNNV010013893">
    <property type="protein sequence ID" value="CAE8602151.1"/>
    <property type="molecule type" value="Genomic_DNA"/>
</dbReference>
<organism evidence="1 2">
    <name type="scientific">Polarella glacialis</name>
    <name type="common">Dinoflagellate</name>
    <dbReference type="NCBI Taxonomy" id="89957"/>
    <lineage>
        <taxon>Eukaryota</taxon>
        <taxon>Sar</taxon>
        <taxon>Alveolata</taxon>
        <taxon>Dinophyceae</taxon>
        <taxon>Suessiales</taxon>
        <taxon>Suessiaceae</taxon>
        <taxon>Polarella</taxon>
    </lineage>
</organism>
<gene>
    <name evidence="1" type="ORF">PGLA1383_LOCUS20409</name>
</gene>
<accession>A0A813ER88</accession>
<keyword evidence="2" id="KW-1185">Reference proteome</keyword>